<evidence type="ECO:0000313" key="2">
    <source>
        <dbReference type="EMBL" id="GBQ03859.1"/>
    </source>
</evidence>
<name>A0A388T512_9ACTN</name>
<accession>A0A388T512</accession>
<reference evidence="2 3" key="1">
    <citation type="submission" date="2018-07" db="EMBL/GenBank/DDBJ databases">
        <title>Whole Genome Shotgun Sequence of Streptomyces spongiicola strain 531S.</title>
        <authorList>
            <person name="Dohra H."/>
            <person name="Kodani S."/>
        </authorList>
    </citation>
    <scope>NUCLEOTIDE SEQUENCE [LARGE SCALE GENOMIC DNA]</scope>
    <source>
        <strain evidence="2 3">531S</strain>
    </source>
</reference>
<dbReference type="EMBL" id="BGZL01000023">
    <property type="protein sequence ID" value="GBQ03859.1"/>
    <property type="molecule type" value="Genomic_DNA"/>
</dbReference>
<comment type="caution">
    <text evidence="2">The sequence shown here is derived from an EMBL/GenBank/DDBJ whole genome shotgun (WGS) entry which is preliminary data.</text>
</comment>
<evidence type="ECO:0000313" key="3">
    <source>
        <dbReference type="Proteomes" id="UP000265354"/>
    </source>
</evidence>
<dbReference type="Proteomes" id="UP000265354">
    <property type="component" value="Unassembled WGS sequence"/>
</dbReference>
<proteinExistence type="predicted"/>
<gene>
    <name evidence="2" type="ORF">SSP531S_53370</name>
</gene>
<organism evidence="2 3">
    <name type="scientific">Streptomyces spongiicola</name>
    <dbReference type="NCBI Taxonomy" id="1690221"/>
    <lineage>
        <taxon>Bacteria</taxon>
        <taxon>Bacillati</taxon>
        <taxon>Actinomycetota</taxon>
        <taxon>Actinomycetes</taxon>
        <taxon>Kitasatosporales</taxon>
        <taxon>Streptomycetaceae</taxon>
        <taxon>Streptomyces</taxon>
    </lineage>
</organism>
<dbReference type="AlphaFoldDB" id="A0A388T512"/>
<evidence type="ECO:0000256" key="1">
    <source>
        <dbReference type="SAM" id="MobiDB-lite"/>
    </source>
</evidence>
<feature type="compositionally biased region" description="Low complexity" evidence="1">
    <location>
        <begin position="1"/>
        <end position="27"/>
    </location>
</feature>
<sequence>MRRGRPATSVAATPVTATPVTATPVTGPAGGPPAEGSSRPARAGCGVRSRRDGAIGGSQTPGDRCPVTVARRTETNPAHRTAIPRTGRRHRYDVGPRSG</sequence>
<protein>
    <submittedName>
        <fullName evidence="2">Uncharacterized protein</fullName>
    </submittedName>
</protein>
<feature type="region of interest" description="Disordered" evidence="1">
    <location>
        <begin position="1"/>
        <end position="99"/>
    </location>
</feature>